<sequence>MSDCERWDRAVAAISDGYAAMSPALRAEVDAAAHAVRHARRELHSLAEDRQCTAICASCGGECCVRGKYHATVADILVFLAEGEPIAVPRFESGLCPFLGDCGCVIEPSLRPFTCITFNCDLVEKMWEPERVEEFYGRERELRKLYEVLQESFAISAGSALRVSVLGFLER</sequence>
<dbReference type="EMBL" id="CP071382">
    <property type="protein sequence ID" value="QSV47364.1"/>
    <property type="molecule type" value="Genomic_DNA"/>
</dbReference>
<dbReference type="Proteomes" id="UP000663651">
    <property type="component" value="Chromosome"/>
</dbReference>
<proteinExistence type="predicted"/>
<reference evidence="1 2" key="1">
    <citation type="submission" date="2021-03" db="EMBL/GenBank/DDBJ databases">
        <title>Geobacter metallireducens gen. nov. sp. nov., a microorganism capable of coupling the complete oxidation of organic compounds to the reduction of iron and other metals.</title>
        <authorList>
            <person name="Li Y."/>
        </authorList>
    </citation>
    <scope>NUCLEOTIDE SEQUENCE [LARGE SCALE GENOMIC DNA]</scope>
    <source>
        <strain evidence="1 2">Jerry-YX</strain>
    </source>
</reference>
<evidence type="ECO:0000313" key="1">
    <source>
        <dbReference type="EMBL" id="QSV47364.1"/>
    </source>
</evidence>
<protein>
    <recommendedName>
        <fullName evidence="3">YkgJ family cysteine cluster protein</fullName>
    </recommendedName>
</protein>
<keyword evidence="2" id="KW-1185">Reference proteome</keyword>
<organism evidence="1 2">
    <name type="scientific">Geobacter benzoatilyticus</name>
    <dbReference type="NCBI Taxonomy" id="2815309"/>
    <lineage>
        <taxon>Bacteria</taxon>
        <taxon>Pseudomonadati</taxon>
        <taxon>Thermodesulfobacteriota</taxon>
        <taxon>Desulfuromonadia</taxon>
        <taxon>Geobacterales</taxon>
        <taxon>Geobacteraceae</taxon>
        <taxon>Geobacter</taxon>
    </lineage>
</organism>
<evidence type="ECO:0008006" key="3">
    <source>
        <dbReference type="Google" id="ProtNLM"/>
    </source>
</evidence>
<evidence type="ECO:0000313" key="2">
    <source>
        <dbReference type="Proteomes" id="UP000663651"/>
    </source>
</evidence>
<gene>
    <name evidence="1" type="ORF">JZM60_07685</name>
</gene>
<accession>A0ABX7Q7B8</accession>
<name>A0ABX7Q7B8_9BACT</name>